<evidence type="ECO:0000256" key="5">
    <source>
        <dbReference type="SAM" id="SignalP"/>
    </source>
</evidence>
<accession>A0ABT4V4V7</accession>
<dbReference type="InterPro" id="IPR023343">
    <property type="entry name" value="Penicillin_amidase_dom1"/>
</dbReference>
<dbReference type="InterPro" id="IPR043146">
    <property type="entry name" value="Penicillin_amidase_N_B-knob"/>
</dbReference>
<gene>
    <name evidence="6" type="ORF">OU415_23095</name>
</gene>
<dbReference type="Gene3D" id="1.10.287.150">
    <property type="match status" value="1"/>
</dbReference>
<feature type="compositionally biased region" description="Low complexity" evidence="4">
    <location>
        <begin position="216"/>
        <end position="227"/>
    </location>
</feature>
<keyword evidence="3" id="KW-0865">Zymogen</keyword>
<dbReference type="InterPro" id="IPR029055">
    <property type="entry name" value="Ntn_hydrolases_N"/>
</dbReference>
<organism evidence="6 7">
    <name type="scientific">Saccharopolyspora oryzae</name>
    <dbReference type="NCBI Taxonomy" id="2997343"/>
    <lineage>
        <taxon>Bacteria</taxon>
        <taxon>Bacillati</taxon>
        <taxon>Actinomycetota</taxon>
        <taxon>Actinomycetes</taxon>
        <taxon>Pseudonocardiales</taxon>
        <taxon>Pseudonocardiaceae</taxon>
        <taxon>Saccharopolyspora</taxon>
    </lineage>
</organism>
<comment type="similarity">
    <text evidence="1">Belongs to the peptidase S45 family.</text>
</comment>
<dbReference type="PANTHER" id="PTHR34218:SF4">
    <property type="entry name" value="ACYL-HOMOSERINE LACTONE ACYLASE QUIP"/>
    <property type="match status" value="1"/>
</dbReference>
<comment type="caution">
    <text evidence="6">The sequence shown here is derived from an EMBL/GenBank/DDBJ whole genome shotgun (WGS) entry which is preliminary data.</text>
</comment>
<dbReference type="Gene3D" id="3.60.20.10">
    <property type="entry name" value="Glutamine Phosphoribosylpyrophosphate, subunit 1, domain 1"/>
    <property type="match status" value="1"/>
</dbReference>
<evidence type="ECO:0000313" key="7">
    <source>
        <dbReference type="Proteomes" id="UP001210380"/>
    </source>
</evidence>
<dbReference type="EMBL" id="JAQGLA010000043">
    <property type="protein sequence ID" value="MDA3628337.1"/>
    <property type="molecule type" value="Genomic_DNA"/>
</dbReference>
<feature type="region of interest" description="Disordered" evidence="4">
    <location>
        <begin position="210"/>
        <end position="260"/>
    </location>
</feature>
<dbReference type="Gene3D" id="1.10.1400.10">
    <property type="match status" value="1"/>
</dbReference>
<dbReference type="PIRSF" id="PIRSF001227">
    <property type="entry name" value="Pen_acylase"/>
    <property type="match status" value="1"/>
</dbReference>
<keyword evidence="5" id="KW-0732">Signal</keyword>
<name>A0ABT4V4V7_9PSEU</name>
<evidence type="ECO:0000256" key="4">
    <source>
        <dbReference type="SAM" id="MobiDB-lite"/>
    </source>
</evidence>
<reference evidence="6 7" key="1">
    <citation type="submission" date="2022-11" db="EMBL/GenBank/DDBJ databases">
        <title>Draft genome sequence of Saccharopolyspora sp. WRP15-2 isolated from rhizosphere soils of wild rice in Thailand.</title>
        <authorList>
            <person name="Duangmal K."/>
            <person name="Kammanee S."/>
            <person name="Muangham S."/>
        </authorList>
    </citation>
    <scope>NUCLEOTIDE SEQUENCE [LARGE SCALE GENOMIC DNA]</scope>
    <source>
        <strain evidence="6 7">WRP15-2</strain>
    </source>
</reference>
<evidence type="ECO:0000256" key="1">
    <source>
        <dbReference type="ARBA" id="ARBA00006586"/>
    </source>
</evidence>
<proteinExistence type="inferred from homology"/>
<protein>
    <submittedName>
        <fullName evidence="6">Penicillin acylase family protein</fullName>
    </submittedName>
</protein>
<evidence type="ECO:0000256" key="3">
    <source>
        <dbReference type="ARBA" id="ARBA00023145"/>
    </source>
</evidence>
<dbReference type="Pfam" id="PF01804">
    <property type="entry name" value="Penicil_amidase"/>
    <property type="match status" value="1"/>
</dbReference>
<dbReference type="RefSeq" id="WP_270951168.1">
    <property type="nucleotide sequence ID" value="NZ_JAQGLA010000043.1"/>
</dbReference>
<keyword evidence="7" id="KW-1185">Reference proteome</keyword>
<dbReference type="PANTHER" id="PTHR34218">
    <property type="entry name" value="PEPTIDASE S45 PENICILLIN AMIDASE"/>
    <property type="match status" value="1"/>
</dbReference>
<dbReference type="SUPFAM" id="SSF56235">
    <property type="entry name" value="N-terminal nucleophile aminohydrolases (Ntn hydrolases)"/>
    <property type="match status" value="1"/>
</dbReference>
<dbReference type="InterPro" id="IPR043147">
    <property type="entry name" value="Penicillin_amidase_A-knob"/>
</dbReference>
<sequence length="832" mass="91210">MLAPVLVAAASLPASGATAQPPPEKHLHGTVTVKRDRYGTPHIYSDNTYGLFYGYGHAAGQDRLFQLEMTKRAAAGSVSEVLGADYADFDASVRSDYDPASIRRQYDELAPRDRQVLDGYASGMNAWIDQVAADRAHLMPKQFLDLGFEPSRWTGVDVAMITVGTMNIRFSDYNSEIKNLAMLQQLQQRYGAEQGRQVFDQIAWPVDPEAPASIEAPTGPAATAPAALDRPNGLAGTLDGVTAPASTPAPDIAPKPTASAAWHEAAQQIDSLRPGAAKPPQFSNMMLVGGQRAQGANSLLLNGPQFGWFSPAYTYSVGLHGAGFDVVGNTPFAYPVVLFGHNGSIAWGATAGNGDTVDMYQEKLDPNDPHRYLYQGEYRTMSQRTETVEVKGGAPRQVQVFSTVHGPVTQFDTANGVAYAKKRSWAGQELDTLFTWLRSTQARDYQQWHRQAEALPISINWYYTDRRGNIGYYFAGHFPIRPAGQDPRLPASGTGEMEWRGVQPPATGNPQVLNPPAGYLANWNNSPAPGYPNSDSLPWGRADRVEVLQRELAADPAITADDLWEIQRRASLTDINRAYFTPFLADAAAGLPADSPEHRVYQELSDWDGMNADEDRDGRYDSAGTAIIQTWLQIMLDDVVRPNLPPETYARYGSTGYPTRDKPASGSQNVQPGTKVLLNTLLGAESSVPQHVDFLRGRDRSAVVRDALRRTYDALSQQYGPDPANWLAPTAQNVFSTSNYLGVPSAGRDEQRKTPVFMNRGTENNLVVSQPDGMAGCEVVPPGQNGFVAPDGTRGPHFDDQFQMFVDYGRKPTWLTEDEVRRNQESEESLRY</sequence>
<dbReference type="Gene3D" id="1.10.439.10">
    <property type="entry name" value="Penicillin Amidohydrolase, domain 1"/>
    <property type="match status" value="1"/>
</dbReference>
<evidence type="ECO:0000256" key="2">
    <source>
        <dbReference type="ARBA" id="ARBA00022801"/>
    </source>
</evidence>
<dbReference type="InterPro" id="IPR002692">
    <property type="entry name" value="S45"/>
</dbReference>
<keyword evidence="2" id="KW-0378">Hydrolase</keyword>
<feature type="chain" id="PRO_5045840222" evidence="5">
    <location>
        <begin position="20"/>
        <end position="832"/>
    </location>
</feature>
<evidence type="ECO:0000313" key="6">
    <source>
        <dbReference type="EMBL" id="MDA3628337.1"/>
    </source>
</evidence>
<feature type="signal peptide" evidence="5">
    <location>
        <begin position="1"/>
        <end position="19"/>
    </location>
</feature>
<dbReference type="Gene3D" id="2.30.120.10">
    <property type="match status" value="1"/>
</dbReference>
<dbReference type="Proteomes" id="UP001210380">
    <property type="component" value="Unassembled WGS sequence"/>
</dbReference>
<dbReference type="InterPro" id="IPR014395">
    <property type="entry name" value="Pen/GL7ACA/AHL_acylase"/>
</dbReference>